<dbReference type="Proteomes" id="UP001445335">
    <property type="component" value="Unassembled WGS sequence"/>
</dbReference>
<evidence type="ECO:0000313" key="3">
    <source>
        <dbReference type="Proteomes" id="UP001445335"/>
    </source>
</evidence>
<feature type="compositionally biased region" description="Basic and acidic residues" evidence="1">
    <location>
        <begin position="635"/>
        <end position="645"/>
    </location>
</feature>
<feature type="region of interest" description="Disordered" evidence="1">
    <location>
        <begin position="589"/>
        <end position="616"/>
    </location>
</feature>
<dbReference type="EMBL" id="JALJOU010000017">
    <property type="protein sequence ID" value="KAK9839292.1"/>
    <property type="molecule type" value="Genomic_DNA"/>
</dbReference>
<feature type="region of interest" description="Disordered" evidence="1">
    <location>
        <begin position="635"/>
        <end position="681"/>
    </location>
</feature>
<dbReference type="AlphaFoldDB" id="A0AAW1RZQ8"/>
<name>A0AAW1RZQ8_9CHLO</name>
<accession>A0AAW1RZQ8</accession>
<evidence type="ECO:0000256" key="1">
    <source>
        <dbReference type="SAM" id="MobiDB-lite"/>
    </source>
</evidence>
<gene>
    <name evidence="2" type="ORF">WJX81_005958</name>
</gene>
<dbReference type="InterPro" id="IPR031610">
    <property type="entry name" value="TIC110"/>
</dbReference>
<dbReference type="GO" id="GO:0061927">
    <property type="term" value="C:TOC-TIC supercomplex I"/>
    <property type="evidence" value="ECO:0007669"/>
    <property type="project" value="TreeGrafter"/>
</dbReference>
<reference evidence="2 3" key="1">
    <citation type="journal article" date="2024" name="Nat. Commun.">
        <title>Phylogenomics reveals the evolutionary origins of lichenization in chlorophyte algae.</title>
        <authorList>
            <person name="Puginier C."/>
            <person name="Libourel C."/>
            <person name="Otte J."/>
            <person name="Skaloud P."/>
            <person name="Haon M."/>
            <person name="Grisel S."/>
            <person name="Petersen M."/>
            <person name="Berrin J.G."/>
            <person name="Delaux P.M."/>
            <person name="Dal Grande F."/>
            <person name="Keller J."/>
        </authorList>
    </citation>
    <scope>NUCLEOTIDE SEQUENCE [LARGE SCALE GENOMIC DNA]</scope>
    <source>
        <strain evidence="2 3">SAG 245.80</strain>
    </source>
</reference>
<organism evidence="2 3">
    <name type="scientific">Elliptochloris bilobata</name>
    <dbReference type="NCBI Taxonomy" id="381761"/>
    <lineage>
        <taxon>Eukaryota</taxon>
        <taxon>Viridiplantae</taxon>
        <taxon>Chlorophyta</taxon>
        <taxon>core chlorophytes</taxon>
        <taxon>Trebouxiophyceae</taxon>
        <taxon>Trebouxiophyceae incertae sedis</taxon>
        <taxon>Elliptochloris clade</taxon>
        <taxon>Elliptochloris</taxon>
    </lineage>
</organism>
<proteinExistence type="predicted"/>
<feature type="compositionally biased region" description="Low complexity" evidence="1">
    <location>
        <begin position="650"/>
        <end position="678"/>
    </location>
</feature>
<evidence type="ECO:0000313" key="2">
    <source>
        <dbReference type="EMBL" id="KAK9839292.1"/>
    </source>
</evidence>
<dbReference type="PANTHER" id="PTHR34935">
    <property type="entry name" value="PROTEIN TIC110, CHLOROPLASTIC"/>
    <property type="match status" value="1"/>
</dbReference>
<dbReference type="Pfam" id="PF16940">
    <property type="entry name" value="Tic110"/>
    <property type="match status" value="1"/>
</dbReference>
<comment type="caution">
    <text evidence="2">The sequence shown here is derived from an EMBL/GenBank/DDBJ whole genome shotgun (WGS) entry which is preliminary data.</text>
</comment>
<feature type="compositionally biased region" description="Low complexity" evidence="1">
    <location>
        <begin position="589"/>
        <end position="605"/>
    </location>
</feature>
<dbReference type="GO" id="GO:0045037">
    <property type="term" value="P:protein import into chloroplast stroma"/>
    <property type="evidence" value="ECO:0007669"/>
    <property type="project" value="TreeGrafter"/>
</dbReference>
<protein>
    <submittedName>
        <fullName evidence="2">Uncharacterized protein</fullName>
    </submittedName>
</protein>
<sequence>MVVATAALGFAIGTRAPEGLRTAGKAAGAVVGAAAGAAAARKLQEERVSVAGAVLHNLLVEQGPGRLQRADVAGLADRMGIDFGRALVDELKAAYDAYLQAVLPPGDAPLKGDEAEKLRAFKDALGLADEDAAPVHIDAGRRLMRSRLEAGSRGADFEQRRALQKLIYVSTLVFGDQKAAFLLPWRRVFGMSDAQLYIARRDNAKALFRSLLEARGGGLPADRGALAEVRAAQQRVRLEDDAAAEAVKEAARATAESMLDRGLECLKRRTRVRDHSDALQAVWEVLSYSRALASLAGDPELPPGLGPVSVYGGRLNANGTRRDLRELYRVYLEETLRRGGRFSEQLERDAVDSQKVLGLGVKEAREMRDDIVSKAYRRLLREEFTSGRLDAAASKAAVLGELCERLGFDAEAAAALHRQLYRERLEALLAADKRIDDKGAEELDRLRRLLCIKRADVQQIQREICGRVYQQVVEDAMNAGIERFGFADREAVRRSQRDLRLEPALAREVLSNAARKAFQAYIGRSRNKRDRLEAAKELKGLVFFSNIVVAALLEDVQKDEAAAAKDKAAAAEDAQKAIADMMVQAQAQMAKDTSAAEPDASGAEAAAEEEESADDARAAALEEAMELLAQARAEAARGARGRNDAEDQASEATAASAEDVAEAAEASAQAEAATVASDGKAPATLRKSQEAAAKCADGEEVGSTGVVMRSQKEITLKEDLDVRDRLDIYRNFLLYCMSGDVVALPMGSTVVVERDASEFARLSQLGDILGLNPLEISSVHSQLAEQAFRNQVQQAIGGGASLTKEKADYLSEMREKMGLSKEAAEKVIKGVQNQHLISGLQASKATGALTLQKVLDMKDAGVEVSSFVSEELRANLYAQELAKVLGDGSGDFDAERYVNELPRELGLPQRRATAAVEALTKDRKRTVLVQAISFLRQRKLAEAVKALNNLLAANKALPSERPVQWDAKEELSDLFSVYVGREHSHEKQAAMQHLLGLPDSDANALKDLVASGSFKLEQDAEEEASFF</sequence>
<dbReference type="PANTHER" id="PTHR34935:SF3">
    <property type="entry name" value="PROTEIN TIC110, CHLOROPLASTIC"/>
    <property type="match status" value="1"/>
</dbReference>
<keyword evidence="3" id="KW-1185">Reference proteome</keyword>